<dbReference type="EC" id="2.7.13.3" evidence="2"/>
<evidence type="ECO:0000256" key="7">
    <source>
        <dbReference type="SAM" id="Phobius"/>
    </source>
</evidence>
<feature type="domain" description="Histidine kinase" evidence="8">
    <location>
        <begin position="500"/>
        <end position="701"/>
    </location>
</feature>
<dbReference type="PROSITE" id="PS50109">
    <property type="entry name" value="HIS_KIN"/>
    <property type="match status" value="1"/>
</dbReference>
<dbReference type="PANTHER" id="PTHR44936">
    <property type="entry name" value="SENSOR PROTEIN CREC"/>
    <property type="match status" value="1"/>
</dbReference>
<dbReference type="InterPro" id="IPR036890">
    <property type="entry name" value="HATPase_C_sf"/>
</dbReference>
<dbReference type="SUPFAM" id="SSF55874">
    <property type="entry name" value="ATPase domain of HSP90 chaperone/DNA topoisomerase II/histidine kinase"/>
    <property type="match status" value="1"/>
</dbReference>
<dbReference type="SMART" id="SM00387">
    <property type="entry name" value="HATPase_c"/>
    <property type="match status" value="1"/>
</dbReference>
<comment type="catalytic activity">
    <reaction evidence="1">
        <text>ATP + protein L-histidine = ADP + protein N-phospho-L-histidine.</text>
        <dbReference type="EC" id="2.7.13.3"/>
    </reaction>
</comment>
<evidence type="ECO:0000256" key="6">
    <source>
        <dbReference type="ARBA" id="ARBA00022840"/>
    </source>
</evidence>
<keyword evidence="7" id="KW-0812">Transmembrane</keyword>
<protein>
    <recommendedName>
        <fullName evidence="2">histidine kinase</fullName>
        <ecNumber evidence="2">2.7.13.3</ecNumber>
    </recommendedName>
</protein>
<dbReference type="Gene3D" id="3.30.565.10">
    <property type="entry name" value="Histidine kinase-like ATPase, C-terminal domain"/>
    <property type="match status" value="1"/>
</dbReference>
<comment type="caution">
    <text evidence="9">The sequence shown here is derived from an EMBL/GenBank/DDBJ whole genome shotgun (WGS) entry which is preliminary data.</text>
</comment>
<gene>
    <name evidence="9" type="ORF">ACFQ1T_04280</name>
</gene>
<keyword evidence="6" id="KW-0067">ATP-binding</keyword>
<feature type="transmembrane region" description="Helical" evidence="7">
    <location>
        <begin position="22"/>
        <end position="43"/>
    </location>
</feature>
<dbReference type="Pfam" id="PF02518">
    <property type="entry name" value="HATPase_c"/>
    <property type="match status" value="1"/>
</dbReference>
<keyword evidence="5 9" id="KW-0418">Kinase</keyword>
<organism evidence="9 10">
    <name type="scientific">Methylophilus glucosoxydans</name>
    <dbReference type="NCBI Taxonomy" id="752553"/>
    <lineage>
        <taxon>Bacteria</taxon>
        <taxon>Pseudomonadati</taxon>
        <taxon>Pseudomonadota</taxon>
        <taxon>Betaproteobacteria</taxon>
        <taxon>Nitrosomonadales</taxon>
        <taxon>Methylophilaceae</taxon>
        <taxon>Methylophilus</taxon>
    </lineage>
</organism>
<dbReference type="EMBL" id="JBHTJW010000002">
    <property type="protein sequence ID" value="MFD0928991.1"/>
    <property type="molecule type" value="Genomic_DNA"/>
</dbReference>
<keyword evidence="7" id="KW-1133">Transmembrane helix</keyword>
<dbReference type="InterPro" id="IPR005467">
    <property type="entry name" value="His_kinase_dom"/>
</dbReference>
<name>A0ABW3GJQ4_9PROT</name>
<dbReference type="Proteomes" id="UP001597106">
    <property type="component" value="Unassembled WGS sequence"/>
</dbReference>
<keyword evidence="4" id="KW-0547">Nucleotide-binding</keyword>
<evidence type="ECO:0000256" key="2">
    <source>
        <dbReference type="ARBA" id="ARBA00012438"/>
    </source>
</evidence>
<evidence type="ECO:0000256" key="1">
    <source>
        <dbReference type="ARBA" id="ARBA00000085"/>
    </source>
</evidence>
<evidence type="ECO:0000256" key="3">
    <source>
        <dbReference type="ARBA" id="ARBA00022679"/>
    </source>
</evidence>
<dbReference type="InterPro" id="IPR050980">
    <property type="entry name" value="2C_sensor_his_kinase"/>
</dbReference>
<dbReference type="GO" id="GO:0016301">
    <property type="term" value="F:kinase activity"/>
    <property type="evidence" value="ECO:0007669"/>
    <property type="project" value="UniProtKB-KW"/>
</dbReference>
<sequence length="702" mass="78135">MRLDLNSLSVPKLGVSSLRGRLLLRGAFLFLIIATLSLALVLIKEEKLRSHQTYAQGMEKTLSGIIARLRHPSGQLALLNPGKQNRTLTPLSPLLLPYAALDFDDQNKAQQAVEIAGCLTHYPNQGDVCVAIGNNPYAGGFIYIVGNFISGELVGHERGALNLSNVHRARVTLTMRGETMRWIAPYEAIQPTDANLVRGRLTGFVDHGDLLTPNAKPVRDFRGWLWQGKQCLQESSDHCRKASFFSIRLPVESFRRGLFEKSLPIWPPKDLEHILVRVEILPPESEQPLFDSNRAGAIPPFALNDLEDTLHAGETLRIRRLGEANDIIHIRAKLDHMEHSSHWITRLIQHLPMNRAAGGKSETPPVLTETIHTSRGSYEIVLSGDTRFIDRSLSAVVSRLSWYVGAMLSAIALAWLLIEVSFLRRIATLTKRAATVSYNVQDHQNAQVEQRISMLDVSDLRGSDELGILAGGLSDLLQRVKDDVQREQIRAQQERDMWHAVGHEIMSPLQSLMVLHPNAEDNSHRYIQRMQQAIRVLYGSASPSEALEIANLHVDVIDLNEFLTKIAANAHFVEVADVVFTSLSESVLVRADEFSLEDVVTHILTNANRYRKAGSPITLSLELTDTNAIVSISNQGSHIAPDMLDRIFEYGVSDALLTEQNEHRGQGLFVVKTYMAKMGGTVIATNHTEGVSFKLSLQRVNS</sequence>
<keyword evidence="3" id="KW-0808">Transferase</keyword>
<reference evidence="10" key="1">
    <citation type="journal article" date="2019" name="Int. J. Syst. Evol. Microbiol.">
        <title>The Global Catalogue of Microorganisms (GCM) 10K type strain sequencing project: providing services to taxonomists for standard genome sequencing and annotation.</title>
        <authorList>
            <consortium name="The Broad Institute Genomics Platform"/>
            <consortium name="The Broad Institute Genome Sequencing Center for Infectious Disease"/>
            <person name="Wu L."/>
            <person name="Ma J."/>
        </authorList>
    </citation>
    <scope>NUCLEOTIDE SEQUENCE [LARGE SCALE GENOMIC DNA]</scope>
    <source>
        <strain evidence="10">CCUG 59685</strain>
    </source>
</reference>
<dbReference type="InterPro" id="IPR003594">
    <property type="entry name" value="HATPase_dom"/>
</dbReference>
<evidence type="ECO:0000313" key="9">
    <source>
        <dbReference type="EMBL" id="MFD0928991.1"/>
    </source>
</evidence>
<dbReference type="RefSeq" id="WP_194748907.1">
    <property type="nucleotide sequence ID" value="NZ_JBHTJW010000002.1"/>
</dbReference>
<proteinExistence type="predicted"/>
<keyword evidence="10" id="KW-1185">Reference proteome</keyword>
<evidence type="ECO:0000259" key="8">
    <source>
        <dbReference type="PROSITE" id="PS50109"/>
    </source>
</evidence>
<evidence type="ECO:0000313" key="10">
    <source>
        <dbReference type="Proteomes" id="UP001597106"/>
    </source>
</evidence>
<accession>A0ABW3GJQ4</accession>
<evidence type="ECO:0000256" key="4">
    <source>
        <dbReference type="ARBA" id="ARBA00022741"/>
    </source>
</evidence>
<feature type="transmembrane region" description="Helical" evidence="7">
    <location>
        <begin position="400"/>
        <end position="423"/>
    </location>
</feature>
<evidence type="ECO:0000256" key="5">
    <source>
        <dbReference type="ARBA" id="ARBA00022777"/>
    </source>
</evidence>
<keyword evidence="7" id="KW-0472">Membrane</keyword>
<dbReference type="PANTHER" id="PTHR44936:SF10">
    <property type="entry name" value="SENSOR PROTEIN RSTB"/>
    <property type="match status" value="1"/>
</dbReference>